<dbReference type="InterPro" id="IPR036339">
    <property type="entry name" value="PUB-like_dom_sf"/>
</dbReference>
<feature type="domain" description="PUB" evidence="2">
    <location>
        <begin position="64"/>
        <end position="136"/>
    </location>
</feature>
<comment type="caution">
    <text evidence="3">The sequence shown here is derived from an EMBL/GenBank/DDBJ whole genome shotgun (WGS) entry which is preliminary data.</text>
</comment>
<keyword evidence="4" id="KW-1185">Reference proteome</keyword>
<evidence type="ECO:0000259" key="2">
    <source>
        <dbReference type="Pfam" id="PF09409"/>
    </source>
</evidence>
<evidence type="ECO:0000313" key="3">
    <source>
        <dbReference type="EMBL" id="TCD69687.1"/>
    </source>
</evidence>
<dbReference type="SUPFAM" id="SSF143503">
    <property type="entry name" value="PUG domain-like"/>
    <property type="match status" value="1"/>
</dbReference>
<sequence>MATPFNKENARLYAAAAQRRLHHSSLPHVEQAKFTDFDSNHKKRTEFRRILDVEILRGNSRNISMRATEILLDLSQNIINSPNNVKYLRFKPTNTTIQKFLVEPKGTLEYARAMGFDPKVEEFQPYYVFNKARMTDLCIGNDILRTRLKEEQVKVEKEETALESPARTTLAPSGMKTLYTVAGWALPYETACKLYNDHPDNAKYPRALCDDDSIPSGPTSLVTPAFANWLKRDEFAGLGIVTPVRTPEAMLLIASHHVKGAHDKDGHLNPGFKAPVPTTKKAREVRRWLQSKGYDMRTPGTAFVTITNCPNSMCLSATGGRKRKRGAVEEQVSKEEGTTGGQDKRMRSNTADEAAEPSGAGQQEDD</sequence>
<dbReference type="AlphaFoldDB" id="A0A4V2MXD7"/>
<dbReference type="STRING" id="92696.A0A4V2MXD7"/>
<feature type="region of interest" description="Disordered" evidence="1">
    <location>
        <begin position="314"/>
        <end position="366"/>
    </location>
</feature>
<dbReference type="InterPro" id="IPR018997">
    <property type="entry name" value="PUB_domain"/>
</dbReference>
<feature type="region of interest" description="Disordered" evidence="1">
    <location>
        <begin position="262"/>
        <end position="283"/>
    </location>
</feature>
<evidence type="ECO:0000313" key="4">
    <source>
        <dbReference type="Proteomes" id="UP000292702"/>
    </source>
</evidence>
<dbReference type="OrthoDB" id="49605at2759"/>
<dbReference type="Proteomes" id="UP000292702">
    <property type="component" value="Unassembled WGS sequence"/>
</dbReference>
<evidence type="ECO:0000256" key="1">
    <source>
        <dbReference type="SAM" id="MobiDB-lite"/>
    </source>
</evidence>
<gene>
    <name evidence="3" type="ORF">EIP91_006704</name>
</gene>
<dbReference type="EMBL" id="RWJN01000036">
    <property type="protein sequence ID" value="TCD69687.1"/>
    <property type="molecule type" value="Genomic_DNA"/>
</dbReference>
<protein>
    <recommendedName>
        <fullName evidence="2">PUB domain-containing protein</fullName>
    </recommendedName>
</protein>
<accession>A0A4V2MXD7</accession>
<reference evidence="3 4" key="1">
    <citation type="submission" date="2018-11" db="EMBL/GenBank/DDBJ databases">
        <title>Genome assembly of Steccherinum ochraceum LE-BIN_3174, the white-rot fungus of the Steccherinaceae family (The Residual Polyporoid clade, Polyporales, Basidiomycota).</title>
        <authorList>
            <person name="Fedorova T.V."/>
            <person name="Glazunova O.A."/>
            <person name="Landesman E.O."/>
            <person name="Moiseenko K.V."/>
            <person name="Psurtseva N.V."/>
            <person name="Savinova O.S."/>
            <person name="Shakhova N.V."/>
            <person name="Tyazhelova T.V."/>
            <person name="Vasina D.V."/>
        </authorList>
    </citation>
    <scope>NUCLEOTIDE SEQUENCE [LARGE SCALE GENOMIC DNA]</scope>
    <source>
        <strain evidence="3 4">LE-BIN_3174</strain>
    </source>
</reference>
<feature type="compositionally biased region" description="Basic and acidic residues" evidence="1">
    <location>
        <begin position="326"/>
        <end position="346"/>
    </location>
</feature>
<name>A0A4V2MXD7_9APHY</name>
<dbReference type="Pfam" id="PF09409">
    <property type="entry name" value="PUB"/>
    <property type="match status" value="1"/>
</dbReference>
<proteinExistence type="predicted"/>
<dbReference type="Gene3D" id="1.20.58.2190">
    <property type="match status" value="1"/>
</dbReference>
<organism evidence="3 4">
    <name type="scientific">Steccherinum ochraceum</name>
    <dbReference type="NCBI Taxonomy" id="92696"/>
    <lineage>
        <taxon>Eukaryota</taxon>
        <taxon>Fungi</taxon>
        <taxon>Dikarya</taxon>
        <taxon>Basidiomycota</taxon>
        <taxon>Agaricomycotina</taxon>
        <taxon>Agaricomycetes</taxon>
        <taxon>Polyporales</taxon>
        <taxon>Steccherinaceae</taxon>
        <taxon>Steccherinum</taxon>
    </lineage>
</organism>